<keyword evidence="2" id="KW-1185">Reference proteome</keyword>
<dbReference type="Proteomes" id="UP000075243">
    <property type="component" value="Chromosome 11"/>
</dbReference>
<evidence type="ECO:0000313" key="2">
    <source>
        <dbReference type="Proteomes" id="UP000075243"/>
    </source>
</evidence>
<sequence length="70" mass="7774">FLKAAKTSSSDQPHLLKASTLASQRGLEIALLASKATVKLTLEGSKPNWLTSWITFFKSEQRTEGLVERR</sequence>
<protein>
    <submittedName>
        <fullName evidence="1">Uncharacterized protein</fullName>
    </submittedName>
</protein>
<gene>
    <name evidence="1" type="ORF">KK1_004371</name>
</gene>
<evidence type="ECO:0000313" key="1">
    <source>
        <dbReference type="EMBL" id="KYP58080.1"/>
    </source>
</evidence>
<accession>A0A151STC9</accession>
<feature type="non-terminal residue" evidence="1">
    <location>
        <position position="1"/>
    </location>
</feature>
<name>A0A151STC9_CAJCA</name>
<reference evidence="1 2" key="1">
    <citation type="journal article" date="2012" name="Nat. Biotechnol.">
        <title>Draft genome sequence of pigeonpea (Cajanus cajan), an orphan legume crop of resource-poor farmers.</title>
        <authorList>
            <person name="Varshney R.K."/>
            <person name="Chen W."/>
            <person name="Li Y."/>
            <person name="Bharti A.K."/>
            <person name="Saxena R.K."/>
            <person name="Schlueter J.A."/>
            <person name="Donoghue M.T."/>
            <person name="Azam S."/>
            <person name="Fan G."/>
            <person name="Whaley A.M."/>
            <person name="Farmer A.D."/>
            <person name="Sheridan J."/>
            <person name="Iwata A."/>
            <person name="Tuteja R."/>
            <person name="Penmetsa R.V."/>
            <person name="Wu W."/>
            <person name="Upadhyaya H.D."/>
            <person name="Yang S.P."/>
            <person name="Shah T."/>
            <person name="Saxena K.B."/>
            <person name="Michael T."/>
            <person name="McCombie W.R."/>
            <person name="Yang B."/>
            <person name="Zhang G."/>
            <person name="Yang H."/>
            <person name="Wang J."/>
            <person name="Spillane C."/>
            <person name="Cook D.R."/>
            <person name="May G.D."/>
            <person name="Xu X."/>
            <person name="Jackson S.A."/>
        </authorList>
    </citation>
    <scope>NUCLEOTIDE SEQUENCE [LARGE SCALE GENOMIC DNA]</scope>
    <source>
        <strain evidence="2">cv. Asha</strain>
    </source>
</reference>
<dbReference type="Gramene" id="C.cajan_04267.t">
    <property type="protein sequence ID" value="C.cajan_04267.t.cds1"/>
    <property type="gene ID" value="C.cajan_04267"/>
</dbReference>
<organism evidence="1 2">
    <name type="scientific">Cajanus cajan</name>
    <name type="common">Pigeon pea</name>
    <name type="synonym">Cajanus indicus</name>
    <dbReference type="NCBI Taxonomy" id="3821"/>
    <lineage>
        <taxon>Eukaryota</taxon>
        <taxon>Viridiplantae</taxon>
        <taxon>Streptophyta</taxon>
        <taxon>Embryophyta</taxon>
        <taxon>Tracheophyta</taxon>
        <taxon>Spermatophyta</taxon>
        <taxon>Magnoliopsida</taxon>
        <taxon>eudicotyledons</taxon>
        <taxon>Gunneridae</taxon>
        <taxon>Pentapetalae</taxon>
        <taxon>rosids</taxon>
        <taxon>fabids</taxon>
        <taxon>Fabales</taxon>
        <taxon>Fabaceae</taxon>
        <taxon>Papilionoideae</taxon>
        <taxon>50 kb inversion clade</taxon>
        <taxon>NPAAA clade</taxon>
        <taxon>indigoferoid/millettioid clade</taxon>
        <taxon>Phaseoleae</taxon>
        <taxon>Cajanus</taxon>
    </lineage>
</organism>
<proteinExistence type="predicted"/>
<dbReference type="EMBL" id="CM003613">
    <property type="protein sequence ID" value="KYP58080.1"/>
    <property type="molecule type" value="Genomic_DNA"/>
</dbReference>
<dbReference type="AlphaFoldDB" id="A0A151STC9"/>